<keyword evidence="5" id="KW-1185">Reference proteome</keyword>
<sequence length="248" mass="27567">MSVLGCSRVCSVIPCRTHCYIPMNPSIALCTNDVNPVFGLCLPSSYQGNLWLLDNCQGSYVEAPSCELPSCELKTCTTCCESSNACVPCNSPSPGKEQSACETPNIRASPSCSPCPHKKGYVSNYYIPTRYASKTCQTLRNDNNCFAQCNFLSKSHRPISYCRLPNLGYRNFQNLGFIPSGFSPSCYIASSCQPQSYLTRNFQNLNSRTLSCRPLSYLPRSYRSLSCIPSTFPPLRYLCNGIKPWNCY</sequence>
<gene>
    <name evidence="6" type="primary">LOC103199276</name>
</gene>
<dbReference type="PANTHER" id="PTHR23260">
    <property type="entry name" value="KERATIN ASSOCIATED PROTEIN 3-3-RELATED"/>
    <property type="match status" value="1"/>
</dbReference>
<protein>
    <recommendedName>
        <fullName evidence="4">Keratin-associated protein</fullName>
    </recommendedName>
</protein>
<dbReference type="OrthoDB" id="9834169at2759"/>
<proteinExistence type="inferred from homology"/>
<dbReference type="GO" id="GO:0005198">
    <property type="term" value="F:structural molecule activity"/>
    <property type="evidence" value="ECO:0007669"/>
    <property type="project" value="InterPro"/>
</dbReference>
<organism evidence="5 6">
    <name type="scientific">Orycteropus afer afer</name>
    <dbReference type="NCBI Taxonomy" id="1230840"/>
    <lineage>
        <taxon>Eukaryota</taxon>
        <taxon>Metazoa</taxon>
        <taxon>Chordata</taxon>
        <taxon>Craniata</taxon>
        <taxon>Vertebrata</taxon>
        <taxon>Euteleostomi</taxon>
        <taxon>Mammalia</taxon>
        <taxon>Eutheria</taxon>
        <taxon>Afrotheria</taxon>
        <taxon>Tubulidentata</taxon>
        <taxon>Orycteropodidae</taxon>
        <taxon>Orycteropus</taxon>
    </lineage>
</organism>
<comment type="similarity">
    <text evidence="3 4">Belongs to the PMG family.</text>
</comment>
<comment type="function">
    <text evidence="4">In the hair cortex, hair keratin intermediate filaments are embedded in an interfilamentous matrix, consisting of hair keratin-associated proteins (KRTAP), which are essential for the formation of a rigid and resistant hair shaft through their extensive disulfide bond cross-linking with abundant cysteine residues of hair keratins. The matrix proteins include the high-sulfur and high-glycine-tyrosine keratins.</text>
</comment>
<evidence type="ECO:0000256" key="3">
    <source>
        <dbReference type="ARBA" id="ARBA00034495"/>
    </source>
</evidence>
<dbReference type="GO" id="GO:0045095">
    <property type="term" value="C:keratin filament"/>
    <property type="evidence" value="ECO:0007669"/>
    <property type="project" value="UniProtKB-UniRule"/>
</dbReference>
<dbReference type="PANTHER" id="PTHR23260:SF2">
    <property type="entry name" value="KERATIN-ASSOCIATED PROTEIN 24-1"/>
    <property type="match status" value="1"/>
</dbReference>
<dbReference type="GeneID" id="103199276"/>
<evidence type="ECO:0000256" key="4">
    <source>
        <dbReference type="RuleBase" id="RU369044"/>
    </source>
</evidence>
<evidence type="ECO:0000313" key="5">
    <source>
        <dbReference type="Proteomes" id="UP000694850"/>
    </source>
</evidence>
<evidence type="ECO:0000256" key="1">
    <source>
        <dbReference type="ARBA" id="ARBA00022737"/>
    </source>
</evidence>
<dbReference type="InterPro" id="IPR007951">
    <property type="entry name" value="KRTAP_PMG"/>
</dbReference>
<reference evidence="6" key="1">
    <citation type="submission" date="2025-08" db="UniProtKB">
        <authorList>
            <consortium name="RefSeq"/>
        </authorList>
    </citation>
    <scope>IDENTIFICATION</scope>
</reference>
<keyword evidence="1" id="KW-0677">Repeat</keyword>
<evidence type="ECO:0000256" key="2">
    <source>
        <dbReference type="ARBA" id="ARBA00022744"/>
    </source>
</evidence>
<evidence type="ECO:0000313" key="6">
    <source>
        <dbReference type="RefSeq" id="XP_007941719.1"/>
    </source>
</evidence>
<keyword evidence="2 4" id="KW-0416">Keratin</keyword>
<dbReference type="GO" id="GO:0005829">
    <property type="term" value="C:cytosol"/>
    <property type="evidence" value="ECO:0007669"/>
    <property type="project" value="UniProtKB-ARBA"/>
</dbReference>
<dbReference type="Pfam" id="PF05287">
    <property type="entry name" value="PMG"/>
    <property type="match status" value="1"/>
</dbReference>
<dbReference type="InterPro" id="IPR007659">
    <property type="entry name" value="Keratin_matx"/>
</dbReference>
<accession>A0A8B7A1A5</accession>
<name>A0A8B7A1A5_ORYAF</name>
<comment type="subunit">
    <text evidence="4">Interacts with hair keratins.</text>
</comment>
<dbReference type="Proteomes" id="UP000694850">
    <property type="component" value="Unplaced"/>
</dbReference>
<dbReference type="RefSeq" id="XP_007941719.1">
    <property type="nucleotide sequence ID" value="XM_007943528.1"/>
</dbReference>
<dbReference type="AlphaFoldDB" id="A0A8B7A1A5"/>